<protein>
    <submittedName>
        <fullName evidence="2">RHS repeat-associated core domain</fullName>
    </submittedName>
</protein>
<keyword evidence="1" id="KW-0812">Transmembrane</keyword>
<feature type="transmembrane region" description="Helical" evidence="1">
    <location>
        <begin position="49"/>
        <end position="66"/>
    </location>
</feature>
<reference evidence="2 3" key="1">
    <citation type="submission" date="2018-11" db="EMBL/GenBank/DDBJ databases">
        <authorList>
            <consortium name="Pathogen Informatics"/>
        </authorList>
    </citation>
    <scope>NUCLEOTIDE SEQUENCE [LARGE SCALE GENOMIC DNA]</scope>
    <source>
        <strain evidence="2 3">NCTC11458</strain>
    </source>
</reference>
<feature type="transmembrane region" description="Helical" evidence="1">
    <location>
        <begin position="120"/>
        <end position="140"/>
    </location>
</feature>
<keyword evidence="1" id="KW-0472">Membrane</keyword>
<proteinExistence type="predicted"/>
<feature type="transmembrane region" description="Helical" evidence="1">
    <location>
        <begin position="78"/>
        <end position="100"/>
    </location>
</feature>
<evidence type="ECO:0000313" key="3">
    <source>
        <dbReference type="Proteomes" id="UP000276733"/>
    </source>
</evidence>
<sequence length="357" mass="37205">MNGRLYDPVLHRFLQPDNFVQDPFNTQNFNRYGYCLNNPLVYVDENGEFWHLIIGAVVGGVINWAFNGARLDAKGLGYFAVGAVAGAVGAGIGSGVSASLAGGTFAGGFMSTSVAVSSSFINGAAIGAASGLGAGFVGGFGNGLVGGQNIGQAFGSGITNGLIGMGMGGVIGGLSGGIDAVIDGRRFWDGATVQKNILAQQNIPKVGQVGDNNCLPASAEAVDKSFGGNMTQEQIRDLVNFGSNPNTVPLEDVGLWDAYTNASGHSYLYEYNKANSLSRVLSIMQGGGRVAINMNIGENVGHSVIMQSIVQKTITKLNGSVIQKTFYYVMNPANGGSIHKIDATQITNSYNIFYISR</sequence>
<comment type="caution">
    <text evidence="2">The sequence shown here is derived from an EMBL/GenBank/DDBJ whole genome shotgun (WGS) entry which is preliminary data.</text>
</comment>
<keyword evidence="1" id="KW-1133">Transmembrane helix</keyword>
<organism evidence="2 3">
    <name type="scientific">Capnocytophaga ochracea</name>
    <dbReference type="NCBI Taxonomy" id="1018"/>
    <lineage>
        <taxon>Bacteria</taxon>
        <taxon>Pseudomonadati</taxon>
        <taxon>Bacteroidota</taxon>
        <taxon>Flavobacteriia</taxon>
        <taxon>Flavobacteriales</taxon>
        <taxon>Flavobacteriaceae</taxon>
        <taxon>Capnocytophaga</taxon>
    </lineage>
</organism>
<evidence type="ECO:0000256" key="1">
    <source>
        <dbReference type="SAM" id="Phobius"/>
    </source>
</evidence>
<name>A0A7Z8YB33_CAPOC</name>
<evidence type="ECO:0000313" key="2">
    <source>
        <dbReference type="EMBL" id="VDG81029.1"/>
    </source>
</evidence>
<accession>A0A7Z8YB33</accession>
<gene>
    <name evidence="2" type="ORF">NCTC11458_00312</name>
</gene>
<dbReference type="NCBIfam" id="TIGR03696">
    <property type="entry name" value="Rhs_assc_core"/>
    <property type="match status" value="1"/>
</dbReference>
<dbReference type="InterPro" id="IPR022385">
    <property type="entry name" value="Rhs_assc_core"/>
</dbReference>
<dbReference type="Gene3D" id="2.180.10.10">
    <property type="entry name" value="RHS repeat-associated core"/>
    <property type="match status" value="1"/>
</dbReference>
<dbReference type="Proteomes" id="UP000276733">
    <property type="component" value="Unassembled WGS sequence"/>
</dbReference>
<dbReference type="AlphaFoldDB" id="A0A7Z8YB33"/>
<dbReference type="EMBL" id="UYIQ01000001">
    <property type="protein sequence ID" value="VDG81029.1"/>
    <property type="molecule type" value="Genomic_DNA"/>
</dbReference>